<evidence type="ECO:0000313" key="8">
    <source>
        <dbReference type="Proteomes" id="UP000481030"/>
    </source>
</evidence>
<evidence type="ECO:0000256" key="2">
    <source>
        <dbReference type="ARBA" id="ARBA00022670"/>
    </source>
</evidence>
<comment type="similarity">
    <text evidence="1">Belongs to the peptidase C40 family.</text>
</comment>
<gene>
    <name evidence="7" type="ORF">F7731_21270</name>
</gene>
<feature type="domain" description="NlpC/P60" evidence="6">
    <location>
        <begin position="45"/>
        <end position="173"/>
    </location>
</feature>
<dbReference type="Gene3D" id="3.90.1720.10">
    <property type="entry name" value="endopeptidase domain like (from Nostoc punctiforme)"/>
    <property type="match status" value="3"/>
</dbReference>
<dbReference type="PROSITE" id="PS51935">
    <property type="entry name" value="NLPC_P60"/>
    <property type="match status" value="3"/>
</dbReference>
<keyword evidence="8" id="KW-1185">Reference proteome</keyword>
<feature type="domain" description="NlpC/P60" evidence="6">
    <location>
        <begin position="181"/>
        <end position="307"/>
    </location>
</feature>
<protein>
    <submittedName>
        <fullName evidence="7">NlpC/P60 family protein</fullName>
    </submittedName>
</protein>
<accession>A0A6L3UZQ3</accession>
<dbReference type="GO" id="GO:0008234">
    <property type="term" value="F:cysteine-type peptidase activity"/>
    <property type="evidence" value="ECO:0007669"/>
    <property type="project" value="UniProtKB-KW"/>
</dbReference>
<feature type="domain" description="NlpC/P60" evidence="6">
    <location>
        <begin position="320"/>
        <end position="446"/>
    </location>
</feature>
<evidence type="ECO:0000259" key="6">
    <source>
        <dbReference type="PROSITE" id="PS51935"/>
    </source>
</evidence>
<dbReference type="InterPro" id="IPR051202">
    <property type="entry name" value="Peptidase_C40"/>
</dbReference>
<dbReference type="PANTHER" id="PTHR47053:SF1">
    <property type="entry name" value="MUREIN DD-ENDOPEPTIDASE MEPH-RELATED"/>
    <property type="match status" value="1"/>
</dbReference>
<dbReference type="Pfam" id="PF00877">
    <property type="entry name" value="NLPC_P60"/>
    <property type="match status" value="3"/>
</dbReference>
<dbReference type="OrthoDB" id="9813368at2"/>
<evidence type="ECO:0000256" key="5">
    <source>
        <dbReference type="SAM" id="SignalP"/>
    </source>
</evidence>
<evidence type="ECO:0000256" key="1">
    <source>
        <dbReference type="ARBA" id="ARBA00007074"/>
    </source>
</evidence>
<keyword evidence="2" id="KW-0645">Protease</keyword>
<reference evidence="7 8" key="1">
    <citation type="journal article" date="2016" name="Antonie Van Leeuwenhoek">
        <title>Bacillus depressus sp. nov., isolated from soil of a sunflower field.</title>
        <authorList>
            <person name="Wei X."/>
            <person name="Xin D."/>
            <person name="Xin Y."/>
            <person name="Zhang H."/>
            <person name="Wang T."/>
            <person name="Zhang J."/>
        </authorList>
    </citation>
    <scope>NUCLEOTIDE SEQUENCE [LARGE SCALE GENOMIC DNA]</scope>
    <source>
        <strain evidence="7 8">BZ1</strain>
    </source>
</reference>
<keyword evidence="4" id="KW-0788">Thiol protease</keyword>
<dbReference type="AlphaFoldDB" id="A0A6L3UZQ3"/>
<sequence length="446" mass="49900">MNKRLVTTTLALTIGLSTFATAPIMMDPVTVSAATITQQSQNVVEKKADDIINLAKSLIGKATYASKYNDETLQFRCASFIAYIFERNGLDLGNRDEAYMVHQGTYVPRNQLQKGDLVFFRNNPSSKNPNHVGLYIGENKIIHMANTELDVVISDLDSTSYYRDNYMTARRVIPALLPSNPATKGDNIAELSYNLMNKVTMGNTNNEKAMQFTSTGFVKYVYGKNGADLKGNYVKDLMNLGEKVARKDLQKGDLIFFSTSVGSSTPSRVAIYTGEHRILVLSSEGISSRVLLSDYYDQRYITAKRVFKDENKIVQPPVISKTEDKIVDYTLSIMNNVKHQLNVYDEKSLTFTNAGFTYYIFKQHGVDLKTKVAKQQSEKGVQVPKDKLQKGDLIFLKQSGGSTIKYAAIYIGNNEYVYLSDSGSVVKESLESNWSKSNFVTAKRVL</sequence>
<proteinExistence type="inferred from homology"/>
<keyword evidence="5" id="KW-0732">Signal</keyword>
<name>A0A6L3UZQ3_9BACI</name>
<dbReference type="EMBL" id="WBOS01000016">
    <property type="protein sequence ID" value="KAB2329994.1"/>
    <property type="molecule type" value="Genomic_DNA"/>
</dbReference>
<feature type="signal peptide" evidence="5">
    <location>
        <begin position="1"/>
        <end position="22"/>
    </location>
</feature>
<organism evidence="7 8">
    <name type="scientific">Cytobacillus depressus</name>
    <dbReference type="NCBI Taxonomy" id="1602942"/>
    <lineage>
        <taxon>Bacteria</taxon>
        <taxon>Bacillati</taxon>
        <taxon>Bacillota</taxon>
        <taxon>Bacilli</taxon>
        <taxon>Bacillales</taxon>
        <taxon>Bacillaceae</taxon>
        <taxon>Cytobacillus</taxon>
    </lineage>
</organism>
<feature type="chain" id="PRO_5039128201" evidence="5">
    <location>
        <begin position="23"/>
        <end position="446"/>
    </location>
</feature>
<dbReference type="InterPro" id="IPR000064">
    <property type="entry name" value="NLP_P60_dom"/>
</dbReference>
<dbReference type="RefSeq" id="WP_151536809.1">
    <property type="nucleotide sequence ID" value="NZ_WBOS01000016.1"/>
</dbReference>
<dbReference type="SUPFAM" id="SSF54001">
    <property type="entry name" value="Cysteine proteinases"/>
    <property type="match status" value="3"/>
</dbReference>
<dbReference type="Proteomes" id="UP000481030">
    <property type="component" value="Unassembled WGS sequence"/>
</dbReference>
<dbReference type="PANTHER" id="PTHR47053">
    <property type="entry name" value="MUREIN DD-ENDOPEPTIDASE MEPH-RELATED"/>
    <property type="match status" value="1"/>
</dbReference>
<dbReference type="InterPro" id="IPR038765">
    <property type="entry name" value="Papain-like_cys_pep_sf"/>
</dbReference>
<dbReference type="GO" id="GO:0006508">
    <property type="term" value="P:proteolysis"/>
    <property type="evidence" value="ECO:0007669"/>
    <property type="project" value="UniProtKB-KW"/>
</dbReference>
<keyword evidence="3" id="KW-0378">Hydrolase</keyword>
<evidence type="ECO:0000256" key="3">
    <source>
        <dbReference type="ARBA" id="ARBA00022801"/>
    </source>
</evidence>
<comment type="caution">
    <text evidence="7">The sequence shown here is derived from an EMBL/GenBank/DDBJ whole genome shotgun (WGS) entry which is preliminary data.</text>
</comment>
<evidence type="ECO:0000256" key="4">
    <source>
        <dbReference type="ARBA" id="ARBA00022807"/>
    </source>
</evidence>
<evidence type="ECO:0000313" key="7">
    <source>
        <dbReference type="EMBL" id="KAB2329994.1"/>
    </source>
</evidence>